<dbReference type="SUPFAM" id="SSF53474">
    <property type="entry name" value="alpha/beta-Hydrolases"/>
    <property type="match status" value="1"/>
</dbReference>
<dbReference type="HOGENOM" id="CLU_020336_50_5_4"/>
<name>K0DR25_9BURK</name>
<evidence type="ECO:0000313" key="4">
    <source>
        <dbReference type="Proteomes" id="UP000010105"/>
    </source>
</evidence>
<dbReference type="Gene3D" id="3.40.50.1820">
    <property type="entry name" value="alpha/beta hydrolase"/>
    <property type="match status" value="1"/>
</dbReference>
<dbReference type="PANTHER" id="PTHR43433">
    <property type="entry name" value="HYDROLASE, ALPHA/BETA FOLD FAMILY PROTEIN"/>
    <property type="match status" value="1"/>
</dbReference>
<gene>
    <name evidence="3" type="ORF">BUPH_01119</name>
</gene>
<dbReference type="AlphaFoldDB" id="K0DR25"/>
<dbReference type="PATRIC" id="fig|1229205.11.peg.5048"/>
<feature type="region of interest" description="Disordered" evidence="1">
    <location>
        <begin position="1"/>
        <end position="28"/>
    </location>
</feature>
<feature type="compositionally biased region" description="Polar residues" evidence="1">
    <location>
        <begin position="7"/>
        <end position="23"/>
    </location>
</feature>
<dbReference type="PANTHER" id="PTHR43433:SF5">
    <property type="entry name" value="AB HYDROLASE-1 DOMAIN-CONTAINING PROTEIN"/>
    <property type="match status" value="1"/>
</dbReference>
<keyword evidence="3" id="KW-0378">Hydrolase</keyword>
<dbReference type="KEGG" id="bpx:BUPH_01119"/>
<dbReference type="Proteomes" id="UP000010105">
    <property type="component" value="Chromosome 2"/>
</dbReference>
<dbReference type="GO" id="GO:0016787">
    <property type="term" value="F:hydrolase activity"/>
    <property type="evidence" value="ECO:0007669"/>
    <property type="project" value="UniProtKB-KW"/>
</dbReference>
<evidence type="ECO:0000313" key="3">
    <source>
        <dbReference type="EMBL" id="AFT88571.1"/>
    </source>
</evidence>
<dbReference type="InterPro" id="IPR000073">
    <property type="entry name" value="AB_hydrolase_1"/>
</dbReference>
<feature type="domain" description="AB hydrolase-1" evidence="2">
    <location>
        <begin position="67"/>
        <end position="164"/>
    </location>
</feature>
<sequence length="290" mass="31727">MPALARANSTETTAMPSSPPSDDNTIDDTLEHFEAHGAPPLPASNESGWVEHEGARIWYASYGTGAPVILLHGGLGHSGNWGYQVPALLDAGHRAVVIDSRGHGRSTRDARPYQYELMASDVLAVMDRLSLARAAMVGWSDGACVAMVLGMVAPERVAGVFFFGCNMDPGGTKEFVATPVIERCFNRHRRDYVRLSATPDDFDPFVVAVSEMMRTEPNYAARDLARIRVPVLIVQSEHDEFIKLEHAEYLARSIPGAQLRMLPGVSHFAPLQRPALFNRTMLAFTARVLA</sequence>
<accession>K0DR25</accession>
<dbReference type="InterPro" id="IPR050471">
    <property type="entry name" value="AB_hydrolase"/>
</dbReference>
<protein>
    <submittedName>
        <fullName evidence="3">Alpha/beta hydrolase fold protein</fullName>
    </submittedName>
</protein>
<dbReference type="InterPro" id="IPR029058">
    <property type="entry name" value="AB_hydrolase_fold"/>
</dbReference>
<dbReference type="STRING" id="1229205.BUPH_01119"/>
<organism evidence="3 4">
    <name type="scientific">Paraburkholderia phenoliruptrix BR3459a</name>
    <dbReference type="NCBI Taxonomy" id="1229205"/>
    <lineage>
        <taxon>Bacteria</taxon>
        <taxon>Pseudomonadati</taxon>
        <taxon>Pseudomonadota</taxon>
        <taxon>Betaproteobacteria</taxon>
        <taxon>Burkholderiales</taxon>
        <taxon>Burkholderiaceae</taxon>
        <taxon>Paraburkholderia</taxon>
    </lineage>
</organism>
<proteinExistence type="predicted"/>
<evidence type="ECO:0000256" key="1">
    <source>
        <dbReference type="SAM" id="MobiDB-lite"/>
    </source>
</evidence>
<evidence type="ECO:0000259" key="2">
    <source>
        <dbReference type="Pfam" id="PF00561"/>
    </source>
</evidence>
<dbReference type="EMBL" id="CP003864">
    <property type="protein sequence ID" value="AFT88571.1"/>
    <property type="molecule type" value="Genomic_DNA"/>
</dbReference>
<reference evidence="3 4" key="1">
    <citation type="journal article" date="2012" name="J. Bacteriol.">
        <title>Complete Genome Sequence of Burkholderia phenoliruptrix BR3459a (CLA1), a Heat-Tolerant, Nitrogen-Fixing Symbiont of Mimosa flocculosa.</title>
        <authorList>
            <person name="de Oliveira Cunha C."/>
            <person name="Goda Zuleta L.F."/>
            <person name="Paula de Almeida L.G."/>
            <person name="Prioli Ciapina L."/>
            <person name="Lustrino Borges W."/>
            <person name="Pitard R.M."/>
            <person name="Baldani J.I."/>
            <person name="Straliotto R."/>
            <person name="de Faria S.M."/>
            <person name="Hungria M."/>
            <person name="Sousa Cavada B."/>
            <person name="Mercante F.M."/>
            <person name="Ribeiro de Vasconcelos A.T."/>
        </authorList>
    </citation>
    <scope>NUCLEOTIDE SEQUENCE [LARGE SCALE GENOMIC DNA]</scope>
    <source>
        <strain evidence="3 4">BR3459a</strain>
    </source>
</reference>
<dbReference type="Pfam" id="PF00561">
    <property type="entry name" value="Abhydrolase_1"/>
    <property type="match status" value="1"/>
</dbReference>
<dbReference type="eggNOG" id="COG2267">
    <property type="taxonomic scope" value="Bacteria"/>
</dbReference>